<dbReference type="SUPFAM" id="SSF49785">
    <property type="entry name" value="Galactose-binding domain-like"/>
    <property type="match status" value="1"/>
</dbReference>
<dbReference type="Pfam" id="PF09092">
    <property type="entry name" value="Lyase_N"/>
    <property type="match status" value="1"/>
</dbReference>
<dbReference type="GO" id="GO:0046872">
    <property type="term" value="F:metal ion binding"/>
    <property type="evidence" value="ECO:0007669"/>
    <property type="project" value="UniProtKB-KW"/>
</dbReference>
<evidence type="ECO:0000256" key="8">
    <source>
        <dbReference type="PIRSR" id="PIRSR034515-3"/>
    </source>
</evidence>
<dbReference type="AlphaFoldDB" id="D7NDH0"/>
<dbReference type="InterPro" id="IPR015177">
    <property type="entry name" value="Lyase_catalyt"/>
</dbReference>
<dbReference type="InterPro" id="IPR008979">
    <property type="entry name" value="Galactose-bd-like_sf"/>
</dbReference>
<feature type="binding site" evidence="8">
    <location>
        <position position="38"/>
    </location>
    <ligand>
        <name>Ca(2+)</name>
        <dbReference type="ChEBI" id="CHEBI:29108"/>
    </ligand>
</feature>
<evidence type="ECO:0000256" key="5">
    <source>
        <dbReference type="ARBA" id="ARBA00023239"/>
    </source>
</evidence>
<keyword evidence="14" id="KW-1185">Reference proteome</keyword>
<keyword evidence="4 8" id="KW-0106">Calcium</keyword>
<dbReference type="EMBL" id="GL349568">
    <property type="protein sequence ID" value="EFI48338.1"/>
    <property type="molecule type" value="Genomic_DNA"/>
</dbReference>
<evidence type="ECO:0000256" key="6">
    <source>
        <dbReference type="PIRSR" id="PIRSR034515-1"/>
    </source>
</evidence>
<dbReference type="GO" id="GO:0005975">
    <property type="term" value="P:carbohydrate metabolic process"/>
    <property type="evidence" value="ECO:0007669"/>
    <property type="project" value="InterPro"/>
</dbReference>
<sequence length="1014" mass="115357">MIKSMNKNQLKRSLIGLCCLAFSSSLHAQMYDDTRMLSFETPKDLQYLKAEKSATVLSDRHFRNGKKSLEWTFKPGGKLMINKNLQFDPHIKGSRDNYLSAFIVWLYNEEPLAGKSVVFRFCKQGKTCTSFPMKLNFKGWRGAWVCYERDMEGKPEIGMDQIVVEAPDVAGKLYVDHMITAIKVDPRYQTADEQVPFVNAKTTNDWLQVLKNSVRKSDIPLTPVTAQQVQEMRVMESRFRSLIYTPAKLYPKQMESMRDKFDSYKIKKKKGLITGTPIWYVRHAEAYERMLPKWDKEILTRTGYEMNDYFKLMQQIAIGYNNAKEEEDKKELRNMFMLMYENITDQGVTWGSCWGNIHHYGYSLRSMYIAYFLMKDVLKAGGKLDEAVATMTWYGQLRQVYVKPTGNGMDMDTFNTASVGCMASIMLMDDSPEKVQYLRSCSRWLDWGCRPAPGLMDSFKIDGSAYHHCNNYPAYAVGGLNGATQMIYILSGTEFAVGELAHQTVKNALLAMRFYCNKLNFPLSMSGRHPDGKGRLTPIHYAFMAWAGTPNRDNKLDETMASVYMRLTQNATNSKEKQIYGEFNLKGIKPETDPQGNLSLGYACVSVQRRDNWSVVVRGMSRYLWSSEHYTGENLYGRYLGYGSLYVSTAPNGVDVTPKTSGWQEDGYDWNRIPGATSIHLPLDDLRAKIRNVDISSGVEEMLFSDEAFAGGLSQLGANGNFGMKLHEHDKYNGSFRGRKSYHFFNGDIICLGSDIENNDKQNNTETTIFQSAATDAQTLAYWQSYKGGSKTWLDPQGTGYYSPNPCVFTGLVRQQARNNDTDKLDEGQWTSLYINHGKAPKNAGYEYAVLPKTSPERLKAIETKPFYTVIKKDKNAHIVRHDATQTLSYVIFETPKSILPGGPLLQTDTTCLAMIRQLAKRKMVLTVAQPDLNLYQGPSDDVYKDGKRVERSIYGRPWIKNASQEIPVRVTLLGKWSFTPTADVRLVDLNDKTTTIEIKCKDGLSYDIELNKL</sequence>
<evidence type="ECO:0000256" key="7">
    <source>
        <dbReference type="PIRSR" id="PIRSR034515-2"/>
    </source>
</evidence>
<feature type="domain" description="Lyase N-terminal" evidence="11">
    <location>
        <begin position="34"/>
        <end position="197"/>
    </location>
</feature>
<dbReference type="SUPFAM" id="SSF74650">
    <property type="entry name" value="Galactose mutarotase-like"/>
    <property type="match status" value="1"/>
</dbReference>
<feature type="active site" description="Proton donor" evidence="6">
    <location>
        <position position="475"/>
    </location>
</feature>
<dbReference type="InterPro" id="IPR003159">
    <property type="entry name" value="Lyase_8_central_dom"/>
</dbReference>
<name>D7NDH0_9BACT</name>
<proteinExistence type="inferred from homology"/>
<keyword evidence="9" id="KW-0732">Signal</keyword>
<dbReference type="HOGENOM" id="CLU_011258_0_0_10"/>
<evidence type="ECO:0000256" key="2">
    <source>
        <dbReference type="ARBA" id="ARBA00006699"/>
    </source>
</evidence>
<dbReference type="Pfam" id="PF02278">
    <property type="entry name" value="Lyase_8"/>
    <property type="match status" value="1"/>
</dbReference>
<organism evidence="13 14">
    <name type="scientific">Segatella oris C735</name>
    <dbReference type="NCBI Taxonomy" id="563008"/>
    <lineage>
        <taxon>Bacteria</taxon>
        <taxon>Pseudomonadati</taxon>
        <taxon>Bacteroidota</taxon>
        <taxon>Bacteroidia</taxon>
        <taxon>Bacteroidales</taxon>
        <taxon>Prevotellaceae</taxon>
        <taxon>Segatella</taxon>
    </lineage>
</organism>
<comment type="similarity">
    <text evidence="2">Belongs to the polysaccharide lyase 8 family.</text>
</comment>
<dbReference type="Proteomes" id="UP000003805">
    <property type="component" value="Unassembled WGS sequence"/>
</dbReference>
<dbReference type="InterPro" id="IPR024200">
    <property type="entry name" value="Chondroitinase_ABC_I"/>
</dbReference>
<evidence type="ECO:0000313" key="13">
    <source>
        <dbReference type="EMBL" id="EFI48338.1"/>
    </source>
</evidence>
<dbReference type="Gene3D" id="2.70.98.10">
    <property type="match status" value="1"/>
</dbReference>
<comment type="cofactor">
    <cofactor evidence="1">
        <name>Ca(2+)</name>
        <dbReference type="ChEBI" id="CHEBI:29108"/>
    </cofactor>
</comment>
<feature type="chain" id="PRO_5003104944" evidence="9">
    <location>
        <begin position="29"/>
        <end position="1014"/>
    </location>
</feature>
<evidence type="ECO:0000256" key="1">
    <source>
        <dbReference type="ARBA" id="ARBA00001913"/>
    </source>
</evidence>
<comment type="subunit">
    <text evidence="3">Monomer.</text>
</comment>
<dbReference type="eggNOG" id="COG5492">
    <property type="taxonomic scope" value="Bacteria"/>
</dbReference>
<dbReference type="GO" id="GO:0034000">
    <property type="term" value="F:chondroitin-sulfate-ABC endolyase activity"/>
    <property type="evidence" value="ECO:0007669"/>
    <property type="project" value="InterPro"/>
</dbReference>
<dbReference type="Pfam" id="PF09093">
    <property type="entry name" value="Lyase_catalyt"/>
    <property type="match status" value="1"/>
</dbReference>
<protein>
    <submittedName>
        <fullName evidence="13">Chondroitinase (Chondroitin lyase)</fullName>
    </submittedName>
</protein>
<feature type="site" description="Important for catalytic activity against dermatan sulfate substrate" evidence="7">
    <location>
        <position position="358"/>
    </location>
</feature>
<dbReference type="InterPro" id="IPR015176">
    <property type="entry name" value="Lyase_N"/>
</dbReference>
<dbReference type="Gene3D" id="2.60.120.430">
    <property type="entry name" value="Galactose-binding lectin"/>
    <property type="match status" value="1"/>
</dbReference>
<dbReference type="GO" id="GO:0042597">
    <property type="term" value="C:periplasmic space"/>
    <property type="evidence" value="ECO:0007669"/>
    <property type="project" value="TreeGrafter"/>
</dbReference>
<dbReference type="PANTHER" id="PTHR37322:SF3">
    <property type="entry name" value="CHONDROITIN SULFATE ABC EXOLYASE"/>
    <property type="match status" value="1"/>
</dbReference>
<feature type="binding site" evidence="8">
    <location>
        <position position="40"/>
    </location>
    <ligand>
        <name>Ca(2+)</name>
        <dbReference type="ChEBI" id="CHEBI:29108"/>
    </ligand>
</feature>
<dbReference type="InterPro" id="IPR008929">
    <property type="entry name" value="Chondroitin_lyas"/>
</dbReference>
<feature type="site" description="Important for catalytic activity against all substrates" evidence="7">
    <location>
        <position position="628"/>
    </location>
</feature>
<dbReference type="PIRSF" id="PIRSF034515">
    <property type="entry name" value="Chondroitinase"/>
    <property type="match status" value="1"/>
</dbReference>
<evidence type="ECO:0000259" key="10">
    <source>
        <dbReference type="Pfam" id="PF02278"/>
    </source>
</evidence>
<feature type="domain" description="Polysaccharide lyase family 8 central" evidence="10">
    <location>
        <begin position="607"/>
        <end position="855"/>
    </location>
</feature>
<dbReference type="GO" id="GO:0006027">
    <property type="term" value="P:glycosaminoglycan catabolic process"/>
    <property type="evidence" value="ECO:0007669"/>
    <property type="project" value="InterPro"/>
</dbReference>
<dbReference type="Gene3D" id="2.60.220.10">
    <property type="entry name" value="Polysaccharide lyase family 8-like, C-terminal"/>
    <property type="match status" value="1"/>
</dbReference>
<gene>
    <name evidence="13" type="ORF">HMPREF0665_01590</name>
</gene>
<reference evidence="13 14" key="1">
    <citation type="submission" date="2010-02" db="EMBL/GenBank/DDBJ databases">
        <title>The Genome Sequence of Prevotella oris strain C735.</title>
        <authorList>
            <consortium name="The Broad Institute Genome Sequencing Platform"/>
            <person name="Ward D."/>
            <person name="Feldgarden M."/>
            <person name="Earl A."/>
            <person name="Young S.K."/>
            <person name="Zeng Q."/>
            <person name="Koehrsen M."/>
            <person name="Alvarado L."/>
            <person name="Berlin A."/>
            <person name="Bochicchio J."/>
            <person name="Borenstein D."/>
            <person name="Chapman S.B."/>
            <person name="Chen Z."/>
            <person name="Engels R."/>
            <person name="Freedman E."/>
            <person name="Gellesch M."/>
            <person name="Goldberg J."/>
            <person name="Griggs A."/>
            <person name="Gujja S."/>
            <person name="Heilman E."/>
            <person name="Heiman D."/>
            <person name="Hepburn T."/>
            <person name="Howarth C."/>
            <person name="Jen D."/>
            <person name="Larson L."/>
            <person name="Mehta T."/>
            <person name="Park D."/>
            <person name="Pearson M."/>
            <person name="Roberts A."/>
            <person name="Saif S."/>
            <person name="Shea T."/>
            <person name="Shenoy N."/>
            <person name="Sisk P."/>
            <person name="Stolte C."/>
            <person name="Sykes S."/>
            <person name="Thomson T."/>
            <person name="Walk T."/>
            <person name="White J."/>
            <person name="Yandava C."/>
            <person name="Sibley C.D."/>
            <person name="Field T.R."/>
            <person name="Grinwis M."/>
            <person name="Eshaghurshan C.S."/>
            <person name="Surette M.G."/>
            <person name="Haas B."/>
            <person name="Nusbaum C."/>
            <person name="Birren B."/>
        </authorList>
    </citation>
    <scope>NUCLEOTIDE SEQUENCE [LARGE SCALE GENOMIC DNA]</scope>
    <source>
        <strain evidence="13 14">C735</strain>
    </source>
</reference>
<dbReference type="InterPro" id="IPR011071">
    <property type="entry name" value="Lyase_8-like_C"/>
</dbReference>
<accession>D7NDH0</accession>
<feature type="domain" description="Lyase catalytic" evidence="12">
    <location>
        <begin position="219"/>
        <end position="572"/>
    </location>
</feature>
<dbReference type="Gene3D" id="1.50.10.100">
    <property type="entry name" value="Chondroitin AC/alginate lyase"/>
    <property type="match status" value="1"/>
</dbReference>
<evidence type="ECO:0000256" key="4">
    <source>
        <dbReference type="ARBA" id="ARBA00022837"/>
    </source>
</evidence>
<feature type="active site" description="Proton acceptor" evidence="6">
    <location>
        <position position="468"/>
    </location>
</feature>
<dbReference type="PANTHER" id="PTHR37322">
    <property type="match status" value="1"/>
</dbReference>
<feature type="site" description="Important for catalytic activity against all substrates" evidence="7">
    <location>
        <position position="187"/>
    </location>
</feature>
<evidence type="ECO:0000259" key="11">
    <source>
        <dbReference type="Pfam" id="PF09092"/>
    </source>
</evidence>
<dbReference type="InterPro" id="IPR014718">
    <property type="entry name" value="GH-type_carb-bd"/>
</dbReference>
<feature type="signal peptide" evidence="9">
    <location>
        <begin position="1"/>
        <end position="28"/>
    </location>
</feature>
<keyword evidence="5 13" id="KW-0456">Lyase</keyword>
<feature type="site" description="Transition state stabilizer" evidence="7">
    <location>
        <position position="528"/>
    </location>
</feature>
<evidence type="ECO:0000256" key="3">
    <source>
        <dbReference type="ARBA" id="ARBA00011245"/>
    </source>
</evidence>
<dbReference type="InterPro" id="IPR039174">
    <property type="entry name" value="Chondroitin_ABC_lyase"/>
</dbReference>
<evidence type="ECO:0000259" key="12">
    <source>
        <dbReference type="Pfam" id="PF09093"/>
    </source>
</evidence>
<dbReference type="GO" id="GO:0005576">
    <property type="term" value="C:extracellular region"/>
    <property type="evidence" value="ECO:0007669"/>
    <property type="project" value="InterPro"/>
</dbReference>
<dbReference type="SUPFAM" id="SSF48230">
    <property type="entry name" value="Chondroitin AC/alginate lyase"/>
    <property type="match status" value="1"/>
</dbReference>
<keyword evidence="8" id="KW-0479">Metal-binding</keyword>
<evidence type="ECO:0000256" key="9">
    <source>
        <dbReference type="SAM" id="SignalP"/>
    </source>
</evidence>
<dbReference type="SUPFAM" id="SSF49863">
    <property type="entry name" value="Hyaluronate lyase-like, C-terminal domain"/>
    <property type="match status" value="1"/>
</dbReference>
<feature type="active site" description="Proton acceptor" evidence="6">
    <location>
        <position position="359"/>
    </location>
</feature>
<dbReference type="GO" id="GO:0030246">
    <property type="term" value="F:carbohydrate binding"/>
    <property type="evidence" value="ECO:0007669"/>
    <property type="project" value="InterPro"/>
</dbReference>
<dbReference type="InterPro" id="IPR011013">
    <property type="entry name" value="Gal_mutarotase_sf_dom"/>
</dbReference>
<feature type="binding site" evidence="8">
    <location>
        <position position="176"/>
    </location>
    <ligand>
        <name>Ca(2+)</name>
        <dbReference type="ChEBI" id="CHEBI:29108"/>
    </ligand>
</feature>
<evidence type="ECO:0000313" key="14">
    <source>
        <dbReference type="Proteomes" id="UP000003805"/>
    </source>
</evidence>